<sequence length="42" mass="5062">MTRRSTDSYYRLNGSVFERFCSQILPKIHHKVEWLNLESSTM</sequence>
<dbReference type="Proteomes" id="UP000676336">
    <property type="component" value="Unassembled WGS sequence"/>
</dbReference>
<protein>
    <submittedName>
        <fullName evidence="1">Uncharacterized protein</fullName>
    </submittedName>
</protein>
<reference evidence="1" key="1">
    <citation type="submission" date="2021-02" db="EMBL/GenBank/DDBJ databases">
        <authorList>
            <person name="Nowell W R."/>
        </authorList>
    </citation>
    <scope>NUCLEOTIDE SEQUENCE</scope>
</reference>
<proteinExistence type="predicted"/>
<evidence type="ECO:0000313" key="2">
    <source>
        <dbReference type="Proteomes" id="UP000676336"/>
    </source>
</evidence>
<organism evidence="1 2">
    <name type="scientific">Rotaria magnacalcarata</name>
    <dbReference type="NCBI Taxonomy" id="392030"/>
    <lineage>
        <taxon>Eukaryota</taxon>
        <taxon>Metazoa</taxon>
        <taxon>Spiralia</taxon>
        <taxon>Gnathifera</taxon>
        <taxon>Rotifera</taxon>
        <taxon>Eurotatoria</taxon>
        <taxon>Bdelloidea</taxon>
        <taxon>Philodinida</taxon>
        <taxon>Philodinidae</taxon>
        <taxon>Rotaria</taxon>
    </lineage>
</organism>
<name>A0A8S2WSR3_9BILA</name>
<evidence type="ECO:0000313" key="1">
    <source>
        <dbReference type="EMBL" id="CAF4458437.1"/>
    </source>
</evidence>
<gene>
    <name evidence="1" type="ORF">SMN809_LOCUS33056</name>
</gene>
<dbReference type="EMBL" id="CAJOBI010071098">
    <property type="protein sequence ID" value="CAF4458437.1"/>
    <property type="molecule type" value="Genomic_DNA"/>
</dbReference>
<dbReference type="AlphaFoldDB" id="A0A8S2WSR3"/>
<comment type="caution">
    <text evidence="1">The sequence shown here is derived from an EMBL/GenBank/DDBJ whole genome shotgun (WGS) entry which is preliminary data.</text>
</comment>
<feature type="non-terminal residue" evidence="1">
    <location>
        <position position="42"/>
    </location>
</feature>
<accession>A0A8S2WSR3</accession>